<accession>A0ABR0LI86</accession>
<evidence type="ECO:0008006" key="4">
    <source>
        <dbReference type="Google" id="ProtNLM"/>
    </source>
</evidence>
<sequence length="358" mass="40203">MASYSSHDEYQPPEDDEEEGPRYDSGFSPQTEQEILHDAYLDTSRLETVSQWHQVDKDDVINVLKHHQQISRNLALLGAHAQEDREGSATKRQALAACETSMELIQKFLTHTLGFDPLKTLPSESSGRVAEKFFATSELAEMVFLKLSPARLLHIMPTCNDFADVIKEPKGQLAARLGRRADPASYWTTPFMRHKSHDEHWKESRARDSLPDLHDYLVCHFVDNQQSMENPTQTSMVTMCAQFLNHSVTRTQRPLPKIGERSKAMLICQPPIMEMSVILSCRRRQRGANTGVKIINPDGLTDGDLLHATEEHALQHEQSSHAESCRDNRTGLVRSTVSFRGGSAAAGGRSESVGVEMK</sequence>
<organism evidence="2 3">
    <name type="scientific">Rachicladosporium monterosium</name>
    <dbReference type="NCBI Taxonomy" id="1507873"/>
    <lineage>
        <taxon>Eukaryota</taxon>
        <taxon>Fungi</taxon>
        <taxon>Dikarya</taxon>
        <taxon>Ascomycota</taxon>
        <taxon>Pezizomycotina</taxon>
        <taxon>Dothideomycetes</taxon>
        <taxon>Dothideomycetidae</taxon>
        <taxon>Cladosporiales</taxon>
        <taxon>Cladosporiaceae</taxon>
        <taxon>Rachicladosporium</taxon>
    </lineage>
</organism>
<keyword evidence="3" id="KW-1185">Reference proteome</keyword>
<gene>
    <name evidence="2" type="ORF">LTR32_000008</name>
</gene>
<feature type="compositionally biased region" description="Basic and acidic residues" evidence="1">
    <location>
        <begin position="1"/>
        <end position="10"/>
    </location>
</feature>
<dbReference type="EMBL" id="JAVRRR010000001">
    <property type="protein sequence ID" value="KAK5148650.1"/>
    <property type="molecule type" value="Genomic_DNA"/>
</dbReference>
<dbReference type="Proteomes" id="UP001308179">
    <property type="component" value="Unassembled WGS sequence"/>
</dbReference>
<comment type="caution">
    <text evidence="2">The sequence shown here is derived from an EMBL/GenBank/DDBJ whole genome shotgun (WGS) entry which is preliminary data.</text>
</comment>
<protein>
    <recommendedName>
        <fullName evidence="4">F-box domain-containing protein</fullName>
    </recommendedName>
</protein>
<reference evidence="2 3" key="1">
    <citation type="submission" date="2023-08" db="EMBL/GenBank/DDBJ databases">
        <title>Black Yeasts Isolated from many extreme environments.</title>
        <authorList>
            <person name="Coleine C."/>
            <person name="Stajich J.E."/>
            <person name="Selbmann L."/>
        </authorList>
    </citation>
    <scope>NUCLEOTIDE SEQUENCE [LARGE SCALE GENOMIC DNA]</scope>
    <source>
        <strain evidence="2 3">CCFEE 5386</strain>
    </source>
</reference>
<name>A0ABR0LI86_9PEZI</name>
<feature type="region of interest" description="Disordered" evidence="1">
    <location>
        <begin position="1"/>
        <end position="29"/>
    </location>
</feature>
<evidence type="ECO:0000313" key="2">
    <source>
        <dbReference type="EMBL" id="KAK5148650.1"/>
    </source>
</evidence>
<evidence type="ECO:0000313" key="3">
    <source>
        <dbReference type="Proteomes" id="UP001308179"/>
    </source>
</evidence>
<evidence type="ECO:0000256" key="1">
    <source>
        <dbReference type="SAM" id="MobiDB-lite"/>
    </source>
</evidence>
<proteinExistence type="predicted"/>